<dbReference type="PROSITE" id="PS00455">
    <property type="entry name" value="AMP_BINDING"/>
    <property type="match status" value="1"/>
</dbReference>
<dbReference type="Pfam" id="PF00501">
    <property type="entry name" value="AMP-binding"/>
    <property type="match status" value="1"/>
</dbReference>
<keyword evidence="2" id="KW-0276">Fatty acid metabolism</keyword>
<dbReference type="EMBL" id="JACNJD010000180">
    <property type="protein sequence ID" value="MBC8177017.1"/>
    <property type="molecule type" value="Genomic_DNA"/>
</dbReference>
<sequence>MAVKSQKALASPVGPGVNTIPRLFWQRVREWGDRTAMREKDFGLWKDISWRTYGENAKYVGLGLVGLGLEKGDRVAIISENNPEWLYVDMGTMGVGGVTVGIYTSDSPQQVEYVVGHCGAKFLLVEDEEQLDKILEVRENLPSLQKIIILDMEGLRDFSDPMAISFDELLALGKDRDQRDPELFEKLLQGPQPDDLAILIYTSGTTGPPKGAMISHRNIIEGMDGLWQIMPGYLTDELLTFLPLCHIAERGVTAFGGLRSGWVCNFAEEMDTVPQDIREVSPTMFFAVPRIWEKFYSGMILTVKDSTRLEKLAFKWAMAIGNKVSDYRLKGSEPPFYIKVLFKLADWTVLKNIKKAVGLNRVRLCISGAAPIAPDLLKFYHSLGIDMREVYGQTESSGGVTIHYPGDVKFGTIGKPVPGVHVKISDDGEILIKGPPVFMGYYNDHEKTRETIVDGWLHTGDVGRIDEDGHVIISDRMKDIIITSGGKNITPSEIENQLKFIPYINDAVVIGDGRKYLTALIMIDDENVMEYAQDNRIPFTTYASLTKAPEIIKLIHKEVEEVNKKFARVETIKKFRLIDVKLTEDDDEITPTMKLKRKFVNEKFRDVIESMY</sequence>
<evidence type="ECO:0000256" key="4">
    <source>
        <dbReference type="ARBA" id="ARBA00024484"/>
    </source>
</evidence>
<dbReference type="GO" id="GO:0004467">
    <property type="term" value="F:long-chain fatty acid-CoA ligase activity"/>
    <property type="evidence" value="ECO:0007669"/>
    <property type="project" value="UniProtKB-EC"/>
</dbReference>
<dbReference type="Pfam" id="PF23562">
    <property type="entry name" value="AMP-binding_C_3"/>
    <property type="match status" value="1"/>
</dbReference>
<evidence type="ECO:0000313" key="6">
    <source>
        <dbReference type="EMBL" id="MBC8177017.1"/>
    </source>
</evidence>
<dbReference type="InterPro" id="IPR020845">
    <property type="entry name" value="AMP-binding_CS"/>
</dbReference>
<evidence type="ECO:0000313" key="7">
    <source>
        <dbReference type="Proteomes" id="UP000650524"/>
    </source>
</evidence>
<keyword evidence="1" id="KW-0436">Ligase</keyword>
<accession>A0A8J6MXD2</accession>
<keyword evidence="3" id="KW-0443">Lipid metabolism</keyword>
<dbReference type="InterPro" id="IPR045851">
    <property type="entry name" value="AMP-bd_C_sf"/>
</dbReference>
<dbReference type="SUPFAM" id="SSF56801">
    <property type="entry name" value="Acetyl-CoA synthetase-like"/>
    <property type="match status" value="1"/>
</dbReference>
<evidence type="ECO:0000256" key="1">
    <source>
        <dbReference type="ARBA" id="ARBA00022598"/>
    </source>
</evidence>
<comment type="caution">
    <text evidence="6">The sequence shown here is derived from an EMBL/GenBank/DDBJ whole genome shotgun (WGS) entry which is preliminary data.</text>
</comment>
<dbReference type="Gene3D" id="3.40.50.12780">
    <property type="entry name" value="N-terminal domain of ligase-like"/>
    <property type="match status" value="1"/>
</dbReference>
<dbReference type="AlphaFoldDB" id="A0A8J6MXD2"/>
<dbReference type="InterPro" id="IPR042099">
    <property type="entry name" value="ANL_N_sf"/>
</dbReference>
<organism evidence="6 7">
    <name type="scientific">Candidatus Desulfacyla euxinica</name>
    <dbReference type="NCBI Taxonomy" id="2841693"/>
    <lineage>
        <taxon>Bacteria</taxon>
        <taxon>Deltaproteobacteria</taxon>
        <taxon>Candidatus Desulfacyla</taxon>
    </lineage>
</organism>
<dbReference type="PANTHER" id="PTHR43272:SF32">
    <property type="entry name" value="AMP-DEPENDENT SYNTHETASE_LIGASE DOMAIN-CONTAINING PROTEIN"/>
    <property type="match status" value="1"/>
</dbReference>
<gene>
    <name evidence="6" type="ORF">H8E19_06385</name>
</gene>
<dbReference type="GO" id="GO:0016020">
    <property type="term" value="C:membrane"/>
    <property type="evidence" value="ECO:0007669"/>
    <property type="project" value="TreeGrafter"/>
</dbReference>
<dbReference type="Gene3D" id="3.30.300.30">
    <property type="match status" value="1"/>
</dbReference>
<evidence type="ECO:0000256" key="2">
    <source>
        <dbReference type="ARBA" id="ARBA00022832"/>
    </source>
</evidence>
<proteinExistence type="predicted"/>
<feature type="domain" description="AMP-dependent synthetase/ligase" evidence="5">
    <location>
        <begin position="24"/>
        <end position="442"/>
    </location>
</feature>
<comment type="catalytic activity">
    <reaction evidence="4">
        <text>a long-chain fatty acid + ATP + CoA = a long-chain fatty acyl-CoA + AMP + diphosphate</text>
        <dbReference type="Rhea" id="RHEA:15421"/>
        <dbReference type="ChEBI" id="CHEBI:30616"/>
        <dbReference type="ChEBI" id="CHEBI:33019"/>
        <dbReference type="ChEBI" id="CHEBI:57287"/>
        <dbReference type="ChEBI" id="CHEBI:57560"/>
        <dbReference type="ChEBI" id="CHEBI:83139"/>
        <dbReference type="ChEBI" id="CHEBI:456215"/>
        <dbReference type="EC" id="6.2.1.3"/>
    </reaction>
    <physiologicalReaction direction="left-to-right" evidence="4">
        <dbReference type="Rhea" id="RHEA:15422"/>
    </physiologicalReaction>
</comment>
<reference evidence="6 7" key="1">
    <citation type="submission" date="2020-08" db="EMBL/GenBank/DDBJ databases">
        <title>Bridging the membrane lipid divide: bacteria of the FCB group superphylum have the potential to synthesize archaeal ether lipids.</title>
        <authorList>
            <person name="Villanueva L."/>
            <person name="Von Meijenfeldt F.A.B."/>
            <person name="Westbye A.B."/>
            <person name="Yadav S."/>
            <person name="Hopmans E.C."/>
            <person name="Dutilh B.E."/>
            <person name="Sinninghe Damste J.S."/>
        </authorList>
    </citation>
    <scope>NUCLEOTIDE SEQUENCE [LARGE SCALE GENOMIC DNA]</scope>
    <source>
        <strain evidence="6">NIOZ-UU27</strain>
    </source>
</reference>
<evidence type="ECO:0000259" key="5">
    <source>
        <dbReference type="Pfam" id="PF00501"/>
    </source>
</evidence>
<dbReference type="Proteomes" id="UP000650524">
    <property type="component" value="Unassembled WGS sequence"/>
</dbReference>
<dbReference type="InterPro" id="IPR000873">
    <property type="entry name" value="AMP-dep_synth/lig_dom"/>
</dbReference>
<protein>
    <submittedName>
        <fullName evidence="6">AMP-binding protein</fullName>
    </submittedName>
</protein>
<name>A0A8J6MXD2_9DELT</name>
<dbReference type="PANTHER" id="PTHR43272">
    <property type="entry name" value="LONG-CHAIN-FATTY-ACID--COA LIGASE"/>
    <property type="match status" value="1"/>
</dbReference>
<evidence type="ECO:0000256" key="3">
    <source>
        <dbReference type="ARBA" id="ARBA00023098"/>
    </source>
</evidence>